<evidence type="ECO:0000256" key="15">
    <source>
        <dbReference type="ARBA" id="ARBA00034078"/>
    </source>
</evidence>
<dbReference type="GO" id="GO:0042773">
    <property type="term" value="P:ATP synthesis coupled electron transport"/>
    <property type="evidence" value="ECO:0007669"/>
    <property type="project" value="InterPro"/>
</dbReference>
<dbReference type="PROSITE" id="PS51669">
    <property type="entry name" value="4FE4S_MOW_BIS_MGD"/>
    <property type="match status" value="1"/>
</dbReference>
<dbReference type="Pfam" id="PF10588">
    <property type="entry name" value="NADH-G_4Fe-4S_3"/>
    <property type="match status" value="1"/>
</dbReference>
<dbReference type="InterPro" id="IPR054351">
    <property type="entry name" value="NADH_UbQ_OxRdtase_ferredoxin"/>
</dbReference>
<evidence type="ECO:0000256" key="5">
    <source>
        <dbReference type="ARBA" id="ARBA00022714"/>
    </source>
</evidence>
<proteinExistence type="inferred from homology"/>
<dbReference type="SMART" id="SM00929">
    <property type="entry name" value="NADH-G_4Fe-4S_3"/>
    <property type="match status" value="1"/>
</dbReference>
<comment type="cofactor">
    <cofactor evidence="15">
        <name>[2Fe-2S] cluster</name>
        <dbReference type="ChEBI" id="CHEBI:190135"/>
    </cofactor>
</comment>
<evidence type="ECO:0000256" key="8">
    <source>
        <dbReference type="ARBA" id="ARBA00022967"/>
    </source>
</evidence>
<evidence type="ECO:0000256" key="4">
    <source>
        <dbReference type="ARBA" id="ARBA00022485"/>
    </source>
</evidence>
<dbReference type="SUPFAM" id="SSF54292">
    <property type="entry name" value="2Fe-2S ferredoxin-like"/>
    <property type="match status" value="1"/>
</dbReference>
<dbReference type="InterPro" id="IPR019574">
    <property type="entry name" value="NADH_UbQ_OxRdtase_Gsu_4Fe4S-bd"/>
</dbReference>
<evidence type="ECO:0000256" key="16">
    <source>
        <dbReference type="ARBA" id="ARBA00047712"/>
    </source>
</evidence>
<dbReference type="PROSITE" id="PS51839">
    <property type="entry name" value="4FE4S_HC3"/>
    <property type="match status" value="1"/>
</dbReference>
<dbReference type="RefSeq" id="WP_011672498.1">
    <property type="nucleotide sequence ID" value="NC_008513.1"/>
</dbReference>
<keyword evidence="5" id="KW-0001">2Fe-2S</keyword>
<feature type="domain" description="4Fe-4S Mo/W bis-MGD-type" evidence="19">
    <location>
        <begin position="221"/>
        <end position="277"/>
    </location>
</feature>
<evidence type="ECO:0000259" key="18">
    <source>
        <dbReference type="PROSITE" id="PS51085"/>
    </source>
</evidence>
<sequence length="912" mass="105220">MVKIFIDGKIFFVKSSYNLLQACLSKGFNVPFFCWHPALGSIGACRQCAVKVYQNKEDDVGSIVMSCMSVVQKNMRISLIDSDVKKFQKDIIELMMLNHPHDCPVCAEGGSCHLQDMTVLNKHHIRRYIFKKRIFKNQYLGPLISHNMNRCITCYRCIRYYKDYSGGKDFGVYGSNNKIYFGRLEDGFLESEYSGNLIDICPTGVFTDKTNINNFHRKWDLQYTPSICHNCSIGCNISIGERLGKVCRIDNRYNLSINKYFLCDLGRFGYNYINYNKVYQPFEKKNNIIKFLKYSKIISLIINIFRNSSNKILGIGSDRASIESNTLLCQLVGEKNFSNGMLPQLNQCISIITKILKSNEFIIPSISEIKNYDVILIISEDITQTASLAALAVRQAINGFHSFILKDTSIPSWNSNAIKNILQNKKNYLFIIQGDKSKLDDISNINYYGSIEEQLQFCLLLLDRINNSSNLFSYQNHKICKKIKFIAKILCQAKKPLIISGTSYNNLNILKISCNIARSLKKRGLPVGLMLFPPAANSIGISLIPSISLDSMFNIINSNKVDILIILENNLHKLYEATVINKIFEKVNKIIVLDHYNTKIVNKSDFFLPTTNFAESSGNILNYEGRLQRFFKVYNPNFYKKKIYKLEGWRWIYAILNNIKSFKLIQSISIDKIIKFCSKKNSYFKYLKNSSPSAKFRINNQKIARSSLRYSGRTAMFADINMHEPKSPIDVDSMFSFSIEGSQQTEKSFSFSPFLWSPNWNSQQSLYKLSIQSKNQFFLYNEGILIFKKYKEKHLSNFFIKKNILNKKISVNSFKIIPYYKLLGSEEISHNYFVNILKIKFFYAVLNRTDAKKMNIYNNDILQFQINDNIFKFPVKLSSYINSCHIGLPVGIGNIPMIFLNKIAIKLMKYNI</sequence>
<keyword evidence="4" id="KW-0004">4Fe-4S</keyword>
<dbReference type="PROSITE" id="PS00641">
    <property type="entry name" value="COMPLEX1_75K_1"/>
    <property type="match status" value="1"/>
</dbReference>
<keyword evidence="6" id="KW-0874">Quinone</keyword>
<dbReference type="PANTHER" id="PTHR43105">
    <property type="entry name" value="RESPIRATORY NITRATE REDUCTASE"/>
    <property type="match status" value="1"/>
</dbReference>
<dbReference type="InterPro" id="IPR000283">
    <property type="entry name" value="NADH_UbQ_OxRdtase_75kDa_su_CS"/>
</dbReference>
<dbReference type="HOGENOM" id="CLU_000422_11_4_6"/>
<feature type="domain" description="2Fe-2S ferredoxin-type" evidence="18">
    <location>
        <begin position="1"/>
        <end position="83"/>
    </location>
</feature>
<dbReference type="PROSITE" id="PS51085">
    <property type="entry name" value="2FE2S_FER_2"/>
    <property type="match status" value="1"/>
</dbReference>
<accession>Q057X0</accession>
<evidence type="ECO:0000313" key="22">
    <source>
        <dbReference type="Proteomes" id="UP000000669"/>
    </source>
</evidence>
<dbReference type="Pfam" id="PF22117">
    <property type="entry name" value="Fer4_Nqo3"/>
    <property type="match status" value="1"/>
</dbReference>
<comment type="cofactor">
    <cofactor evidence="1">
        <name>[4Fe-4S] cluster</name>
        <dbReference type="ChEBI" id="CHEBI:49883"/>
    </cofactor>
</comment>
<dbReference type="PANTHER" id="PTHR43105:SF10">
    <property type="entry name" value="NADH-QUINONE OXIDOREDUCTASE SUBUNIT G"/>
    <property type="match status" value="1"/>
</dbReference>
<reference evidence="21 22" key="1">
    <citation type="journal article" date="2006" name="Science">
        <title>A small microbial genome: the end of a long symbiotic relationship?</title>
        <authorList>
            <person name="Perez-Brocal V."/>
            <person name="Gil R."/>
            <person name="Ramos S."/>
            <person name="Lamelas A."/>
            <person name="Postigo M."/>
            <person name="Michelena J.M."/>
            <person name="Silva F.J."/>
            <person name="Moya A."/>
            <person name="Latorre A."/>
        </authorList>
    </citation>
    <scope>NUCLEOTIDE SEQUENCE [LARGE SCALE GENOMIC DNA]</scope>
    <source>
        <strain evidence="22">Cc</strain>
    </source>
</reference>
<dbReference type="InterPro" id="IPR006656">
    <property type="entry name" value="Mopterin_OxRdtase"/>
</dbReference>
<keyword evidence="11" id="KW-0520">NAD</keyword>
<evidence type="ECO:0000256" key="2">
    <source>
        <dbReference type="ARBA" id="ARBA00005404"/>
    </source>
</evidence>
<dbReference type="GO" id="GO:0048038">
    <property type="term" value="F:quinone binding"/>
    <property type="evidence" value="ECO:0007669"/>
    <property type="project" value="UniProtKB-KW"/>
</dbReference>
<protein>
    <recommendedName>
        <fullName evidence="3">NADH-quinone oxidoreductase subunit G</fullName>
    </recommendedName>
    <alternativeName>
        <fullName evidence="13">NADH dehydrogenase I subunit G</fullName>
    </alternativeName>
    <alternativeName>
        <fullName evidence="14">NDH-1 subunit G</fullName>
    </alternativeName>
</protein>
<dbReference type="NCBIfam" id="TIGR01973">
    <property type="entry name" value="NuoG"/>
    <property type="match status" value="1"/>
</dbReference>
<comment type="subunit">
    <text evidence="12">Composed of 13 different subunits. Subunits NuoCD, E, F, and G constitute the peripheral sector of the complex.</text>
</comment>
<dbReference type="GO" id="GO:0051537">
    <property type="term" value="F:2 iron, 2 sulfur cluster binding"/>
    <property type="evidence" value="ECO:0007669"/>
    <property type="project" value="UniProtKB-KW"/>
</dbReference>
<dbReference type="SMART" id="SM00926">
    <property type="entry name" value="Molybdop_Fe4S4"/>
    <property type="match status" value="1"/>
</dbReference>
<name>Q057X0_BUCCC</name>
<gene>
    <name evidence="21" type="primary">nuoG</name>
    <name evidence="21" type="ordered locus">BCc_102</name>
</gene>
<evidence type="ECO:0000256" key="12">
    <source>
        <dbReference type="ARBA" id="ARBA00026021"/>
    </source>
</evidence>
<comment type="similarity">
    <text evidence="2 17">Belongs to the complex I 75 kDa subunit family.</text>
</comment>
<dbReference type="InterPro" id="IPR001041">
    <property type="entry name" value="2Fe-2S_ferredoxin-type"/>
</dbReference>
<evidence type="ECO:0000256" key="3">
    <source>
        <dbReference type="ARBA" id="ARBA00019902"/>
    </source>
</evidence>
<dbReference type="Pfam" id="PF04879">
    <property type="entry name" value="Molybdop_Fe4S4"/>
    <property type="match status" value="1"/>
</dbReference>
<dbReference type="Proteomes" id="UP000000669">
    <property type="component" value="Chromosome"/>
</dbReference>
<dbReference type="InterPro" id="IPR036010">
    <property type="entry name" value="2Fe-2S_ferredoxin-like_sf"/>
</dbReference>
<evidence type="ECO:0000256" key="11">
    <source>
        <dbReference type="ARBA" id="ARBA00023027"/>
    </source>
</evidence>
<evidence type="ECO:0000259" key="20">
    <source>
        <dbReference type="PROSITE" id="PS51839"/>
    </source>
</evidence>
<dbReference type="GO" id="GO:0046872">
    <property type="term" value="F:metal ion binding"/>
    <property type="evidence" value="ECO:0007669"/>
    <property type="project" value="UniProtKB-KW"/>
</dbReference>
<organism evidence="21 22">
    <name type="scientific">Buchnera aphidicola subsp. Cinara cedri (strain Cc)</name>
    <dbReference type="NCBI Taxonomy" id="372461"/>
    <lineage>
        <taxon>Bacteria</taxon>
        <taxon>Pseudomonadati</taxon>
        <taxon>Pseudomonadota</taxon>
        <taxon>Gammaproteobacteria</taxon>
        <taxon>Enterobacterales</taxon>
        <taxon>Erwiniaceae</taxon>
        <taxon>Buchnera</taxon>
    </lineage>
</organism>
<evidence type="ECO:0000256" key="13">
    <source>
        <dbReference type="ARBA" id="ARBA00031577"/>
    </source>
</evidence>
<dbReference type="KEGG" id="bcc:BCc_102"/>
<dbReference type="Pfam" id="PF13510">
    <property type="entry name" value="Fer2_4"/>
    <property type="match status" value="1"/>
</dbReference>
<dbReference type="Gene3D" id="2.20.25.90">
    <property type="entry name" value="ADC-like domains"/>
    <property type="match status" value="1"/>
</dbReference>
<evidence type="ECO:0000259" key="19">
    <source>
        <dbReference type="PROSITE" id="PS51669"/>
    </source>
</evidence>
<dbReference type="InterPro" id="IPR006963">
    <property type="entry name" value="Mopterin_OxRdtase_4Fe-4S_dom"/>
</dbReference>
<feature type="domain" description="4Fe-4S His(Cys)3-ligated-type" evidence="20">
    <location>
        <begin position="83"/>
        <end position="122"/>
    </location>
</feature>
<dbReference type="SUPFAM" id="SSF53706">
    <property type="entry name" value="Formate dehydrogenase/DMSO reductase, domains 1-3"/>
    <property type="match status" value="1"/>
</dbReference>
<dbReference type="GO" id="GO:0003954">
    <property type="term" value="F:NADH dehydrogenase activity"/>
    <property type="evidence" value="ECO:0007669"/>
    <property type="project" value="TreeGrafter"/>
</dbReference>
<dbReference type="Gene3D" id="3.10.20.740">
    <property type="match status" value="1"/>
</dbReference>
<dbReference type="Pfam" id="PF00384">
    <property type="entry name" value="Molybdopterin"/>
    <property type="match status" value="1"/>
</dbReference>
<keyword evidence="22" id="KW-1185">Reference proteome</keyword>
<evidence type="ECO:0000256" key="6">
    <source>
        <dbReference type="ARBA" id="ARBA00022719"/>
    </source>
</evidence>
<dbReference type="PROSITE" id="PS00643">
    <property type="entry name" value="COMPLEX1_75K_3"/>
    <property type="match status" value="1"/>
</dbReference>
<evidence type="ECO:0000313" key="21">
    <source>
        <dbReference type="EMBL" id="ABJ90579.1"/>
    </source>
</evidence>
<dbReference type="OrthoDB" id="9810782at2"/>
<evidence type="ECO:0000256" key="7">
    <source>
        <dbReference type="ARBA" id="ARBA00022723"/>
    </source>
</evidence>
<dbReference type="EMBL" id="CP000263">
    <property type="protein sequence ID" value="ABJ90579.1"/>
    <property type="molecule type" value="Genomic_DNA"/>
</dbReference>
<comment type="catalytic activity">
    <reaction evidence="16">
        <text>a quinone + NADH + 5 H(+)(in) = a quinol + NAD(+) + 4 H(+)(out)</text>
        <dbReference type="Rhea" id="RHEA:57888"/>
        <dbReference type="ChEBI" id="CHEBI:15378"/>
        <dbReference type="ChEBI" id="CHEBI:24646"/>
        <dbReference type="ChEBI" id="CHEBI:57540"/>
        <dbReference type="ChEBI" id="CHEBI:57945"/>
        <dbReference type="ChEBI" id="CHEBI:132124"/>
    </reaction>
</comment>
<evidence type="ECO:0000256" key="9">
    <source>
        <dbReference type="ARBA" id="ARBA00023004"/>
    </source>
</evidence>
<keyword evidence="9" id="KW-0408">Iron</keyword>
<evidence type="ECO:0000256" key="10">
    <source>
        <dbReference type="ARBA" id="ARBA00023014"/>
    </source>
</evidence>
<dbReference type="eggNOG" id="COG1034">
    <property type="taxonomic scope" value="Bacteria"/>
</dbReference>
<dbReference type="InterPro" id="IPR050123">
    <property type="entry name" value="Prok_molybdopt-oxidoreductase"/>
</dbReference>
<dbReference type="SUPFAM" id="SSF54862">
    <property type="entry name" value="4Fe-4S ferredoxins"/>
    <property type="match status" value="1"/>
</dbReference>
<dbReference type="GO" id="GO:0008137">
    <property type="term" value="F:NADH dehydrogenase (ubiquinone) activity"/>
    <property type="evidence" value="ECO:0007669"/>
    <property type="project" value="InterPro"/>
</dbReference>
<dbReference type="InterPro" id="IPR010228">
    <property type="entry name" value="NADH_UbQ_OxRdtase_Gsu"/>
</dbReference>
<dbReference type="Gene3D" id="3.40.50.740">
    <property type="match status" value="1"/>
</dbReference>
<keyword evidence="7" id="KW-0479">Metal-binding</keyword>
<dbReference type="GO" id="GO:0051539">
    <property type="term" value="F:4 iron, 4 sulfur cluster binding"/>
    <property type="evidence" value="ECO:0007669"/>
    <property type="project" value="UniProtKB-KW"/>
</dbReference>
<dbReference type="STRING" id="372461.BCc_102"/>
<dbReference type="GO" id="GO:0016020">
    <property type="term" value="C:membrane"/>
    <property type="evidence" value="ECO:0007669"/>
    <property type="project" value="InterPro"/>
</dbReference>
<dbReference type="AlphaFoldDB" id="Q057X0"/>
<keyword evidence="8" id="KW-1278">Translocase</keyword>
<evidence type="ECO:0000256" key="1">
    <source>
        <dbReference type="ARBA" id="ARBA00001966"/>
    </source>
</evidence>
<evidence type="ECO:0000256" key="17">
    <source>
        <dbReference type="RuleBase" id="RU004523"/>
    </source>
</evidence>
<evidence type="ECO:0000256" key="14">
    <source>
        <dbReference type="ARBA" id="ARBA00032783"/>
    </source>
</evidence>
<keyword evidence="21" id="KW-0560">Oxidoreductase</keyword>
<dbReference type="CDD" id="cd00207">
    <property type="entry name" value="fer2"/>
    <property type="match status" value="1"/>
</dbReference>
<keyword evidence="10" id="KW-0411">Iron-sulfur</keyword>